<dbReference type="AlphaFoldDB" id="B0DQM2"/>
<evidence type="ECO:0000256" key="4">
    <source>
        <dbReference type="ARBA" id="ARBA00022833"/>
    </source>
</evidence>
<dbReference type="Pfam" id="PF00096">
    <property type="entry name" value="zf-C2H2"/>
    <property type="match status" value="1"/>
</dbReference>
<feature type="domain" description="C2H2-type" evidence="6">
    <location>
        <begin position="69"/>
        <end position="98"/>
    </location>
</feature>
<evidence type="ECO:0000256" key="3">
    <source>
        <dbReference type="ARBA" id="ARBA00022771"/>
    </source>
</evidence>
<dbReference type="InterPro" id="IPR036236">
    <property type="entry name" value="Znf_C2H2_sf"/>
</dbReference>
<dbReference type="RefSeq" id="XP_001886196.1">
    <property type="nucleotide sequence ID" value="XM_001886161.1"/>
</dbReference>
<dbReference type="PROSITE" id="PS50157">
    <property type="entry name" value="ZINC_FINGER_C2H2_2"/>
    <property type="match status" value="5"/>
</dbReference>
<evidence type="ECO:0000256" key="1">
    <source>
        <dbReference type="ARBA" id="ARBA00022723"/>
    </source>
</evidence>
<keyword evidence="2" id="KW-0677">Repeat</keyword>
<keyword evidence="8" id="KW-1185">Reference proteome</keyword>
<name>B0DQM2_LACBS</name>
<sequence>MGFGCRTCSKTFSSAQGLSSHCRAKSHRANECRASRRHQRCARCSRSFGSNQALRQHISSSSAHANRIFGCPFCSRTFKAPSALAHHIESGCHKINRHQVTAAVKQLKIVPEICINRGLIPQASTPPSVTTHYIPATLSFNVPGYYDCYLCKKRFTAPHRLAAHLNSPAHDADQFRCPKCKKTFKLVSALTQHIESGACRLANLHEIEGHFDRLTAGLNSRLLRF</sequence>
<dbReference type="SUPFAM" id="SSF57667">
    <property type="entry name" value="beta-beta-alpha zinc fingers"/>
    <property type="match status" value="3"/>
</dbReference>
<accession>B0DQM2</accession>
<proteinExistence type="predicted"/>
<dbReference type="Gene3D" id="3.30.160.60">
    <property type="entry name" value="Classic Zinc Finger"/>
    <property type="match status" value="2"/>
</dbReference>
<gene>
    <name evidence="7" type="ORF">LACBIDRAFT_307634</name>
</gene>
<dbReference type="GO" id="GO:0008270">
    <property type="term" value="F:zinc ion binding"/>
    <property type="evidence" value="ECO:0007669"/>
    <property type="project" value="UniProtKB-KW"/>
</dbReference>
<feature type="domain" description="C2H2-type" evidence="6">
    <location>
        <begin position="39"/>
        <end position="66"/>
    </location>
</feature>
<evidence type="ECO:0000313" key="8">
    <source>
        <dbReference type="Proteomes" id="UP000001194"/>
    </source>
</evidence>
<evidence type="ECO:0000256" key="5">
    <source>
        <dbReference type="PROSITE-ProRule" id="PRU00042"/>
    </source>
</evidence>
<reference evidence="7 8" key="1">
    <citation type="journal article" date="2008" name="Nature">
        <title>The genome of Laccaria bicolor provides insights into mycorrhizal symbiosis.</title>
        <authorList>
            <person name="Martin F."/>
            <person name="Aerts A."/>
            <person name="Ahren D."/>
            <person name="Brun A."/>
            <person name="Danchin E.G.J."/>
            <person name="Duchaussoy F."/>
            <person name="Gibon J."/>
            <person name="Kohler A."/>
            <person name="Lindquist E."/>
            <person name="Pereda V."/>
            <person name="Salamov A."/>
            <person name="Shapiro H.J."/>
            <person name="Wuyts J."/>
            <person name="Blaudez D."/>
            <person name="Buee M."/>
            <person name="Brokstein P."/>
            <person name="Canbaeck B."/>
            <person name="Cohen D."/>
            <person name="Courty P.E."/>
            <person name="Coutinho P.M."/>
            <person name="Delaruelle C."/>
            <person name="Detter J.C."/>
            <person name="Deveau A."/>
            <person name="DiFazio S."/>
            <person name="Duplessis S."/>
            <person name="Fraissinet-Tachet L."/>
            <person name="Lucic E."/>
            <person name="Frey-Klett P."/>
            <person name="Fourrey C."/>
            <person name="Feussner I."/>
            <person name="Gay G."/>
            <person name="Grimwood J."/>
            <person name="Hoegger P.J."/>
            <person name="Jain P."/>
            <person name="Kilaru S."/>
            <person name="Labbe J."/>
            <person name="Lin Y.C."/>
            <person name="Legue V."/>
            <person name="Le Tacon F."/>
            <person name="Marmeisse R."/>
            <person name="Melayah D."/>
            <person name="Montanini B."/>
            <person name="Muratet M."/>
            <person name="Nehls U."/>
            <person name="Niculita-Hirzel H."/>
            <person name="Oudot-Le Secq M.P."/>
            <person name="Peter M."/>
            <person name="Quesneville H."/>
            <person name="Rajashekar B."/>
            <person name="Reich M."/>
            <person name="Rouhier N."/>
            <person name="Schmutz J."/>
            <person name="Yin T."/>
            <person name="Chalot M."/>
            <person name="Henrissat B."/>
            <person name="Kuees U."/>
            <person name="Lucas S."/>
            <person name="Van de Peer Y."/>
            <person name="Podila G.K."/>
            <person name="Polle A."/>
            <person name="Pukkila P.J."/>
            <person name="Richardson P.M."/>
            <person name="Rouze P."/>
            <person name="Sanders I.R."/>
            <person name="Stajich J.E."/>
            <person name="Tunlid A."/>
            <person name="Tuskan G."/>
            <person name="Grigoriev I.V."/>
        </authorList>
    </citation>
    <scope>NUCLEOTIDE SEQUENCE [LARGE SCALE GENOMIC DNA]</scope>
    <source>
        <strain evidence="8">S238N-H82 / ATCC MYA-4686</strain>
    </source>
</reference>
<dbReference type="OrthoDB" id="6077919at2759"/>
<dbReference type="PROSITE" id="PS00028">
    <property type="entry name" value="ZINC_FINGER_C2H2_1"/>
    <property type="match status" value="3"/>
</dbReference>
<dbReference type="PANTHER" id="PTHR24379">
    <property type="entry name" value="KRAB AND ZINC FINGER DOMAIN-CONTAINING"/>
    <property type="match status" value="1"/>
</dbReference>
<feature type="domain" description="C2H2-type" evidence="6">
    <location>
        <begin position="3"/>
        <end position="32"/>
    </location>
</feature>
<feature type="domain" description="C2H2-type" evidence="6">
    <location>
        <begin position="175"/>
        <end position="210"/>
    </location>
</feature>
<dbReference type="Pfam" id="PF13913">
    <property type="entry name" value="zf-C2HC_2"/>
    <property type="match status" value="1"/>
</dbReference>
<dbReference type="Pfam" id="PF13912">
    <property type="entry name" value="zf-C2H2_6"/>
    <property type="match status" value="2"/>
</dbReference>
<evidence type="ECO:0000256" key="2">
    <source>
        <dbReference type="ARBA" id="ARBA00022737"/>
    </source>
</evidence>
<dbReference type="InParanoid" id="B0DQM2"/>
<dbReference type="Pfam" id="PF12874">
    <property type="entry name" value="zf-met"/>
    <property type="match status" value="1"/>
</dbReference>
<dbReference type="GeneID" id="6081827"/>
<evidence type="ECO:0000313" key="7">
    <source>
        <dbReference type="EMBL" id="EDR03055.1"/>
    </source>
</evidence>
<dbReference type="SMART" id="SM00355">
    <property type="entry name" value="ZnF_C2H2"/>
    <property type="match status" value="5"/>
</dbReference>
<dbReference type="HOGENOM" id="CLU_075838_1_1_1"/>
<dbReference type="InterPro" id="IPR013087">
    <property type="entry name" value="Znf_C2H2_type"/>
</dbReference>
<protein>
    <submittedName>
        <fullName evidence="7">Predicted protein</fullName>
    </submittedName>
</protein>
<dbReference type="PANTHER" id="PTHR24379:SF130">
    <property type="entry name" value="ZINC FINGER Y-CHROMOSOMAL PROTEIN 2"/>
    <property type="match status" value="1"/>
</dbReference>
<dbReference type="EMBL" id="DS547126">
    <property type="protein sequence ID" value="EDR03055.1"/>
    <property type="molecule type" value="Genomic_DNA"/>
</dbReference>
<keyword evidence="4" id="KW-0862">Zinc</keyword>
<organism evidence="8">
    <name type="scientific">Laccaria bicolor (strain S238N-H82 / ATCC MYA-4686)</name>
    <name type="common">Bicoloured deceiver</name>
    <name type="synonym">Laccaria laccata var. bicolor</name>
    <dbReference type="NCBI Taxonomy" id="486041"/>
    <lineage>
        <taxon>Eukaryota</taxon>
        <taxon>Fungi</taxon>
        <taxon>Dikarya</taxon>
        <taxon>Basidiomycota</taxon>
        <taxon>Agaricomycotina</taxon>
        <taxon>Agaricomycetes</taxon>
        <taxon>Agaricomycetidae</taxon>
        <taxon>Agaricales</taxon>
        <taxon>Agaricineae</taxon>
        <taxon>Hydnangiaceae</taxon>
        <taxon>Laccaria</taxon>
    </lineage>
</organism>
<dbReference type="KEGG" id="lbc:LACBIDRAFT_307634"/>
<evidence type="ECO:0000259" key="6">
    <source>
        <dbReference type="PROSITE" id="PS50157"/>
    </source>
</evidence>
<dbReference type="Proteomes" id="UP000001194">
    <property type="component" value="Unassembled WGS sequence"/>
</dbReference>
<keyword evidence="1" id="KW-0479">Metal-binding</keyword>
<dbReference type="STRING" id="486041.B0DQM2"/>
<feature type="domain" description="C2H2-type" evidence="6">
    <location>
        <begin position="146"/>
        <end position="175"/>
    </location>
</feature>
<keyword evidence="3 5" id="KW-0863">Zinc-finger</keyword>